<evidence type="ECO:0000256" key="2">
    <source>
        <dbReference type="ARBA" id="ARBA00006464"/>
    </source>
</evidence>
<feature type="domain" description="Bacterial sugar transferase" evidence="9">
    <location>
        <begin position="304"/>
        <end position="488"/>
    </location>
</feature>
<feature type="transmembrane region" description="Helical" evidence="8">
    <location>
        <begin position="109"/>
        <end position="130"/>
    </location>
</feature>
<organism evidence="10 11">
    <name type="scientific">Bradyrhizobium japonicum</name>
    <dbReference type="NCBI Taxonomy" id="375"/>
    <lineage>
        <taxon>Bacteria</taxon>
        <taxon>Pseudomonadati</taxon>
        <taxon>Pseudomonadota</taxon>
        <taxon>Alphaproteobacteria</taxon>
        <taxon>Hyphomicrobiales</taxon>
        <taxon>Nitrobacteraceae</taxon>
        <taxon>Bradyrhizobium</taxon>
    </lineage>
</organism>
<dbReference type="InterPro" id="IPR017473">
    <property type="entry name" value="Undecaprenyl-P_gluc_Ptfrase"/>
</dbReference>
<evidence type="ECO:0000256" key="7">
    <source>
        <dbReference type="ARBA" id="ARBA00023169"/>
    </source>
</evidence>
<comment type="caution">
    <text evidence="10">The sequence shown here is derived from an EMBL/GenBank/DDBJ whole genome shotgun (WGS) entry which is preliminary data.</text>
</comment>
<evidence type="ECO:0000256" key="8">
    <source>
        <dbReference type="SAM" id="Phobius"/>
    </source>
</evidence>
<dbReference type="GO" id="GO:0000271">
    <property type="term" value="P:polysaccharide biosynthetic process"/>
    <property type="evidence" value="ECO:0007669"/>
    <property type="project" value="UniProtKB-KW"/>
</dbReference>
<keyword evidence="5 8" id="KW-1133">Transmembrane helix</keyword>
<evidence type="ECO:0000313" key="11">
    <source>
        <dbReference type="Proteomes" id="UP000193335"/>
    </source>
</evidence>
<feature type="transmembrane region" description="Helical" evidence="8">
    <location>
        <begin position="39"/>
        <end position="63"/>
    </location>
</feature>
<dbReference type="AlphaFoldDB" id="A0A1Y2JKR4"/>
<dbReference type="Pfam" id="PF13727">
    <property type="entry name" value="CoA_binding_3"/>
    <property type="match status" value="1"/>
</dbReference>
<evidence type="ECO:0000259" key="9">
    <source>
        <dbReference type="Pfam" id="PF02397"/>
    </source>
</evidence>
<dbReference type="Proteomes" id="UP000193335">
    <property type="component" value="Unassembled WGS sequence"/>
</dbReference>
<reference evidence="10 11" key="1">
    <citation type="submission" date="2017-03" db="EMBL/GenBank/DDBJ databases">
        <title>Whole genome sequences of fourteen strains of Bradyrhizobium canariense and one strain of Bradyrhizobium japonicum isolated from Lupinus (Papilionoideae: Genisteae) species in Algeria.</title>
        <authorList>
            <person name="Crovadore J."/>
            <person name="Chekireb D."/>
            <person name="Brachmann A."/>
            <person name="Chablais R."/>
            <person name="Cochard B."/>
            <person name="Lefort F."/>
        </authorList>
    </citation>
    <scope>NUCLEOTIDE SEQUENCE [LARGE SCALE GENOMIC DNA]</scope>
    <source>
        <strain evidence="10 11">UBMA197</strain>
    </source>
</reference>
<comment type="similarity">
    <text evidence="2">Belongs to the bacterial sugar transferase family.</text>
</comment>
<evidence type="ECO:0000313" key="10">
    <source>
        <dbReference type="EMBL" id="OSJ28911.1"/>
    </source>
</evidence>
<evidence type="ECO:0000256" key="6">
    <source>
        <dbReference type="ARBA" id="ARBA00023136"/>
    </source>
</evidence>
<sequence>MRIANRPRGRIVTDLTNAGGPISAFEGRSRVRLAIPFSFIEPLFAAVDGSIIVAAGAIGGIAYQRALGGTADGSFYAGLGLVASFAYVLVAHFLGLYRLNQLLDDELDGGRVLAGWCLAALVLAVVLFLFKSGGDASRGSVVCLFAIGGAGLLVARWLGKRRLRSALVAGTIRGRRVVVIGTQGELAQFGRSDLLARFGLHEVERIVLPRDEAPKLSAPGRHEDELMKRIREAAAEEIVLSLSWSGPRDIEALLDRLRVIPLPVRLLPDRAVSTVLRHQTSMPQRLYMVEVQPAPLSVLDRLTKRLLDIIVAATSLVVLSPALILVAVAIKLESKGPVIFRQRRHGFNGKPFVIYKLRSMSVQEDGGTVVQATKQDPRVTRVGRLIRQTSIDELPQLLNVIQGHMSIVGPRPHALVHDYEYGSMIANYAFRHHVKPGITGWAQVQGYRGGTSRLELMERRVALDLWYIDNWSLILDIHIMLKTAFELIRPRNAY</sequence>
<dbReference type="NCBIfam" id="TIGR03025">
    <property type="entry name" value="EPS_sugtrans"/>
    <property type="match status" value="1"/>
</dbReference>
<comment type="subcellular location">
    <subcellularLocation>
        <location evidence="1">Membrane</location>
        <topology evidence="1">Multi-pass membrane protein</topology>
    </subcellularLocation>
</comment>
<feature type="transmembrane region" description="Helical" evidence="8">
    <location>
        <begin position="75"/>
        <end position="97"/>
    </location>
</feature>
<keyword evidence="6 8" id="KW-0472">Membrane</keyword>
<dbReference type="PANTHER" id="PTHR30576:SF21">
    <property type="entry name" value="UDP-GLUCOSE:UNDECAPRENYL-PHOSPHATE GLUCOSE-1-PHOSPHATE TRANSFERASE"/>
    <property type="match status" value="1"/>
</dbReference>
<keyword evidence="4 8" id="KW-0812">Transmembrane</keyword>
<dbReference type="PANTHER" id="PTHR30576">
    <property type="entry name" value="COLANIC BIOSYNTHESIS UDP-GLUCOSE LIPID CARRIER TRANSFERASE"/>
    <property type="match status" value="1"/>
</dbReference>
<dbReference type="EMBL" id="NAFL01000268">
    <property type="protein sequence ID" value="OSJ28911.1"/>
    <property type="molecule type" value="Genomic_DNA"/>
</dbReference>
<dbReference type="InterPro" id="IPR017475">
    <property type="entry name" value="EPS_sugar_tfrase"/>
</dbReference>
<feature type="transmembrane region" description="Helical" evidence="8">
    <location>
        <begin position="136"/>
        <end position="155"/>
    </location>
</feature>
<feature type="transmembrane region" description="Helical" evidence="8">
    <location>
        <begin position="306"/>
        <end position="330"/>
    </location>
</feature>
<evidence type="ECO:0000256" key="1">
    <source>
        <dbReference type="ARBA" id="ARBA00004141"/>
    </source>
</evidence>
<name>A0A1Y2JKR4_BRAJP</name>
<evidence type="ECO:0000256" key="4">
    <source>
        <dbReference type="ARBA" id="ARBA00022692"/>
    </source>
</evidence>
<gene>
    <name evidence="10" type="ORF">BSZ19_29460</name>
</gene>
<dbReference type="InterPro" id="IPR003362">
    <property type="entry name" value="Bact_transf"/>
</dbReference>
<dbReference type="Pfam" id="PF02397">
    <property type="entry name" value="Bac_transf"/>
    <property type="match status" value="1"/>
</dbReference>
<keyword evidence="7" id="KW-0270">Exopolysaccharide synthesis</keyword>
<proteinExistence type="inferred from homology"/>
<protein>
    <submittedName>
        <fullName evidence="10">Undecaprenyl-phosphate glucose phosphotransferase</fullName>
    </submittedName>
</protein>
<dbReference type="GO" id="GO:0016020">
    <property type="term" value="C:membrane"/>
    <property type="evidence" value="ECO:0007669"/>
    <property type="project" value="UniProtKB-SubCell"/>
</dbReference>
<accession>A0A1Y2JKR4</accession>
<evidence type="ECO:0000256" key="3">
    <source>
        <dbReference type="ARBA" id="ARBA00022679"/>
    </source>
</evidence>
<dbReference type="NCBIfam" id="TIGR03023">
    <property type="entry name" value="WcaJ_sugtrans"/>
    <property type="match status" value="1"/>
</dbReference>
<dbReference type="GO" id="GO:0009242">
    <property type="term" value="P:colanic acid biosynthetic process"/>
    <property type="evidence" value="ECO:0007669"/>
    <property type="project" value="TreeGrafter"/>
</dbReference>
<keyword evidence="3 10" id="KW-0808">Transferase</keyword>
<evidence type="ECO:0000256" key="5">
    <source>
        <dbReference type="ARBA" id="ARBA00022989"/>
    </source>
</evidence>
<dbReference type="GO" id="GO:0089702">
    <property type="term" value="F:undecaprenyl-phosphate glucose phosphotransferase activity"/>
    <property type="evidence" value="ECO:0007669"/>
    <property type="project" value="TreeGrafter"/>
</dbReference>